<organism evidence="1 2">
    <name type="scientific">Larimichthys crocea</name>
    <name type="common">Large yellow croaker</name>
    <name type="synonym">Pseudosciaena crocea</name>
    <dbReference type="NCBI Taxonomy" id="215358"/>
    <lineage>
        <taxon>Eukaryota</taxon>
        <taxon>Metazoa</taxon>
        <taxon>Chordata</taxon>
        <taxon>Craniata</taxon>
        <taxon>Vertebrata</taxon>
        <taxon>Euteleostomi</taxon>
        <taxon>Actinopterygii</taxon>
        <taxon>Neopterygii</taxon>
        <taxon>Teleostei</taxon>
        <taxon>Neoteleostei</taxon>
        <taxon>Acanthomorphata</taxon>
        <taxon>Eupercaria</taxon>
        <taxon>Sciaenidae</taxon>
        <taxon>Larimichthys</taxon>
    </lineage>
</organism>
<comment type="caution">
    <text evidence="1">The sequence shown here is derived from an EMBL/GenBank/DDBJ whole genome shotgun (WGS) entry which is preliminary data.</text>
</comment>
<evidence type="ECO:0000313" key="2">
    <source>
        <dbReference type="Proteomes" id="UP000793456"/>
    </source>
</evidence>
<evidence type="ECO:0000313" key="1">
    <source>
        <dbReference type="EMBL" id="TMS15557.1"/>
    </source>
</evidence>
<dbReference type="EMBL" id="CM011682">
    <property type="protein sequence ID" value="TMS15557.1"/>
    <property type="molecule type" value="Genomic_DNA"/>
</dbReference>
<feature type="non-terminal residue" evidence="1">
    <location>
        <position position="1"/>
    </location>
</feature>
<keyword evidence="2" id="KW-1185">Reference proteome</keyword>
<feature type="non-terminal residue" evidence="1">
    <location>
        <position position="50"/>
    </location>
</feature>
<name>A0ACD3R882_LARCR</name>
<gene>
    <name evidence="1" type="ORF">E3U43_022019</name>
</gene>
<accession>A0ACD3R882</accession>
<dbReference type="Proteomes" id="UP000793456">
    <property type="component" value="Chromosome IX"/>
</dbReference>
<protein>
    <submittedName>
        <fullName evidence="1">Uncharacterized protein</fullName>
    </submittedName>
</protein>
<sequence>SPPWRVEVCDREMEKDGGWTGRVRADCLLCNEYKWAPGLTLLIWFPSLKT</sequence>
<reference evidence="1" key="1">
    <citation type="submission" date="2018-11" db="EMBL/GenBank/DDBJ databases">
        <title>The sequence and de novo assembly of Larimichthys crocea genome using PacBio and Hi-C technologies.</title>
        <authorList>
            <person name="Xu P."/>
            <person name="Chen B."/>
            <person name="Zhou Z."/>
            <person name="Ke Q."/>
            <person name="Wu Y."/>
            <person name="Bai H."/>
            <person name="Pu F."/>
        </authorList>
    </citation>
    <scope>NUCLEOTIDE SEQUENCE</scope>
    <source>
        <tissue evidence="1">Muscle</tissue>
    </source>
</reference>
<proteinExistence type="predicted"/>